<organism evidence="5 6">
    <name type="scientific">Candidatus Iainarchaeum sp</name>
    <dbReference type="NCBI Taxonomy" id="3101447"/>
    <lineage>
        <taxon>Archaea</taxon>
        <taxon>Candidatus Iainarchaeota</taxon>
        <taxon>Candidatus Iainarchaeia</taxon>
        <taxon>Candidatus Iainarchaeales</taxon>
        <taxon>Candidatus Iainarchaeaceae</taxon>
        <taxon>Candidatus Iainarchaeum</taxon>
    </lineage>
</organism>
<feature type="binding site" evidence="2">
    <location>
        <position position="33"/>
    </location>
    <ligand>
        <name>Zn(2+)</name>
        <dbReference type="ChEBI" id="CHEBI:29105"/>
        <label>1</label>
    </ligand>
</feature>
<dbReference type="PANTHER" id="PTHR11807:SF12">
    <property type="entry name" value="CYTOPLASMIC TRNA 2-THIOLATION PROTEIN 1"/>
    <property type="match status" value="1"/>
</dbReference>
<dbReference type="InterPro" id="IPR035107">
    <property type="entry name" value="tRNA_thiolation_TtcA_Ctu1"/>
</dbReference>
<comment type="caution">
    <text evidence="5">The sequence shown here is derived from an EMBL/GenBank/DDBJ whole genome shotgun (WGS) entry which is preliminary data.</text>
</comment>
<evidence type="ECO:0000313" key="6">
    <source>
        <dbReference type="Proteomes" id="UP000565078"/>
    </source>
</evidence>
<keyword evidence="2" id="KW-0862">Zinc</keyword>
<dbReference type="Pfam" id="PF01171">
    <property type="entry name" value="ATP_bind_3"/>
    <property type="match status" value="1"/>
</dbReference>
<gene>
    <name evidence="5" type="ORF">HA254_05160</name>
</gene>
<feature type="binding site" evidence="3">
    <location>
        <position position="178"/>
    </location>
    <ligand>
        <name>ATP</name>
        <dbReference type="ChEBI" id="CHEBI:30616"/>
    </ligand>
</feature>
<feature type="binding site" evidence="2">
    <location>
        <position position="14"/>
    </location>
    <ligand>
        <name>Zn(2+)</name>
        <dbReference type="ChEBI" id="CHEBI:29105"/>
        <label>1</label>
    </ligand>
</feature>
<dbReference type="Gene3D" id="3.40.50.620">
    <property type="entry name" value="HUPs"/>
    <property type="match status" value="1"/>
</dbReference>
<feature type="binding site" evidence="3">
    <location>
        <begin position="61"/>
        <end position="63"/>
    </location>
    <ligand>
        <name>ATP</name>
        <dbReference type="ChEBI" id="CHEBI:30616"/>
    </ligand>
</feature>
<dbReference type="GO" id="GO:0002143">
    <property type="term" value="P:tRNA wobble position uridine thiolation"/>
    <property type="evidence" value="ECO:0007669"/>
    <property type="project" value="TreeGrafter"/>
</dbReference>
<dbReference type="PANTHER" id="PTHR11807">
    <property type="entry name" value="ATPASES OF THE PP SUPERFAMILY-RELATED"/>
    <property type="match status" value="1"/>
</dbReference>
<evidence type="ECO:0000256" key="2">
    <source>
        <dbReference type="PIRSR" id="PIRSR004976-50"/>
    </source>
</evidence>
<feature type="binding site" evidence="2">
    <location>
        <position position="293"/>
    </location>
    <ligand>
        <name>Zn(2+)</name>
        <dbReference type="ChEBI" id="CHEBI:29105"/>
        <label>2</label>
    </ligand>
</feature>
<keyword evidence="3" id="KW-0547">Nucleotide-binding</keyword>
<dbReference type="SUPFAM" id="SSF52402">
    <property type="entry name" value="Adenine nucleotide alpha hydrolases-like"/>
    <property type="match status" value="1"/>
</dbReference>
<dbReference type="Proteomes" id="UP000565078">
    <property type="component" value="Unassembled WGS sequence"/>
</dbReference>
<dbReference type="GO" id="GO:0005524">
    <property type="term" value="F:ATP binding"/>
    <property type="evidence" value="ECO:0007669"/>
    <property type="project" value="UniProtKB-KW"/>
</dbReference>
<keyword evidence="1" id="KW-0808">Transferase</keyword>
<keyword evidence="2" id="KW-0479">Metal-binding</keyword>
<feature type="binding site" evidence="2">
    <location>
        <position position="30"/>
    </location>
    <ligand>
        <name>Zn(2+)</name>
        <dbReference type="ChEBI" id="CHEBI:29105"/>
        <label>1</label>
    </ligand>
</feature>
<dbReference type="InterPro" id="IPR011063">
    <property type="entry name" value="TilS/TtcA_N"/>
</dbReference>
<evidence type="ECO:0000313" key="5">
    <source>
        <dbReference type="EMBL" id="HIH10026.1"/>
    </source>
</evidence>
<sequence length="351" mass="38242">MAQVSPDEGKCNKCPKDAKITLPYGPHKYCAEHFSEFFQSRVRKTIRMNRLVKYGEKIAVGVSGGKDSMVTLHLLSSIFGKSAMNKIEAIMVDEGIEGYRQKAIDIAANYCRANAIPFHIVKVKDAFGTSMDGVMAKFSKKEAGSACSFCGVFRRQLLNSKALEIKADKLATGHNLDDECQSIAMSLFGNDLARLSRLGEIAGGRKAKGFVPRIKPLYEIPEKEIIAYALFNGIGFYGDECCPYSWMAKRNQYRKALNGLEDSMPGTKFSILASFRSLKPLLAKAKAKPIEECSLCGSPSNSSICATCRQLGKIAKLQGNDSAKQTIDEIPKGALGCAVSKGVKQPLLPKG</sequence>
<dbReference type="InterPro" id="IPR000541">
    <property type="entry name" value="Ncs6/Tuc1/Ctu1"/>
</dbReference>
<feature type="binding site" evidence="2">
    <location>
        <position position="11"/>
    </location>
    <ligand>
        <name>Zn(2+)</name>
        <dbReference type="ChEBI" id="CHEBI:29105"/>
        <label>1</label>
    </ligand>
</feature>
<feature type="binding site" evidence="2">
    <location>
        <position position="305"/>
    </location>
    <ligand>
        <name>Zn(2+)</name>
        <dbReference type="ChEBI" id="CHEBI:29105"/>
        <label>2</label>
    </ligand>
</feature>
<evidence type="ECO:0000256" key="3">
    <source>
        <dbReference type="PIRSR" id="PIRSR004976-51"/>
    </source>
</evidence>
<protein>
    <submittedName>
        <fullName evidence="5">TIGR00269 family protein</fullName>
    </submittedName>
</protein>
<accession>A0A7J4J482</accession>
<proteinExistence type="predicted"/>
<feature type="binding site" evidence="3">
    <location>
        <position position="92"/>
    </location>
    <ligand>
        <name>ATP</name>
        <dbReference type="ChEBI" id="CHEBI:30616"/>
    </ligand>
</feature>
<feature type="domain" description="tRNA(Ile)-lysidine/2-thiocytidine synthase N-terminal" evidence="4">
    <location>
        <begin position="57"/>
        <end position="255"/>
    </location>
</feature>
<keyword evidence="3" id="KW-0067">ATP-binding</keyword>
<dbReference type="InterPro" id="IPR014729">
    <property type="entry name" value="Rossmann-like_a/b/a_fold"/>
</dbReference>
<feature type="binding site" evidence="2">
    <location>
        <position position="296"/>
    </location>
    <ligand>
        <name>Zn(2+)</name>
        <dbReference type="ChEBI" id="CHEBI:29105"/>
        <label>2</label>
    </ligand>
</feature>
<dbReference type="GO" id="GO:0046872">
    <property type="term" value="F:metal ion binding"/>
    <property type="evidence" value="ECO:0007669"/>
    <property type="project" value="UniProtKB-KW"/>
</dbReference>
<dbReference type="GO" id="GO:0002144">
    <property type="term" value="C:cytosolic tRNA wobble base thiouridylase complex"/>
    <property type="evidence" value="ECO:0007669"/>
    <property type="project" value="TreeGrafter"/>
</dbReference>
<name>A0A7J4J482_9ARCH</name>
<feature type="binding site" evidence="2">
    <location>
        <position position="308"/>
    </location>
    <ligand>
        <name>Zn(2+)</name>
        <dbReference type="ChEBI" id="CHEBI:29105"/>
        <label>2</label>
    </ligand>
</feature>
<dbReference type="GO" id="GO:0000049">
    <property type="term" value="F:tRNA binding"/>
    <property type="evidence" value="ECO:0007669"/>
    <property type="project" value="InterPro"/>
</dbReference>
<feature type="binding site" evidence="3">
    <location>
        <position position="67"/>
    </location>
    <ligand>
        <name>ATP</name>
        <dbReference type="ChEBI" id="CHEBI:30616"/>
    </ligand>
</feature>
<dbReference type="AlphaFoldDB" id="A0A7J4J482"/>
<dbReference type="PIRSF" id="PIRSF004976">
    <property type="entry name" value="ATPase_YdaO"/>
    <property type="match status" value="1"/>
</dbReference>
<evidence type="ECO:0000256" key="1">
    <source>
        <dbReference type="ARBA" id="ARBA00022679"/>
    </source>
</evidence>
<dbReference type="GO" id="GO:0016740">
    <property type="term" value="F:transferase activity"/>
    <property type="evidence" value="ECO:0007669"/>
    <property type="project" value="UniProtKB-KW"/>
</dbReference>
<dbReference type="EMBL" id="DUGC01000080">
    <property type="protein sequence ID" value="HIH10026.1"/>
    <property type="molecule type" value="Genomic_DNA"/>
</dbReference>
<reference evidence="6" key="1">
    <citation type="journal article" date="2020" name="bioRxiv">
        <title>A rank-normalized archaeal taxonomy based on genome phylogeny resolves widespread incomplete and uneven classifications.</title>
        <authorList>
            <person name="Rinke C."/>
            <person name="Chuvochina M."/>
            <person name="Mussig A.J."/>
            <person name="Chaumeil P.-A."/>
            <person name="Waite D.W."/>
            <person name="Whitman W.B."/>
            <person name="Parks D.H."/>
            <person name="Hugenholtz P."/>
        </authorList>
    </citation>
    <scope>NUCLEOTIDE SEQUENCE [LARGE SCALE GENOMIC DNA]</scope>
</reference>
<feature type="binding site" evidence="3">
    <location>
        <position position="173"/>
    </location>
    <ligand>
        <name>ATP</name>
        <dbReference type="ChEBI" id="CHEBI:30616"/>
    </ligand>
</feature>
<evidence type="ECO:0000259" key="4">
    <source>
        <dbReference type="Pfam" id="PF01171"/>
    </source>
</evidence>
<dbReference type="NCBIfam" id="TIGR00269">
    <property type="entry name" value="TIGR00269 family protein"/>
    <property type="match status" value="1"/>
</dbReference>